<keyword evidence="4" id="KW-1278">Translocase</keyword>
<protein>
    <submittedName>
        <fullName evidence="6">ABC transporter ATP-binding protein</fullName>
    </submittedName>
</protein>
<accession>A0A7C5XLE6</accession>
<dbReference type="SUPFAM" id="SSF52540">
    <property type="entry name" value="P-loop containing nucleoside triphosphate hydrolases"/>
    <property type="match status" value="1"/>
</dbReference>
<dbReference type="Gene3D" id="3.40.50.300">
    <property type="entry name" value="P-loop containing nucleotide triphosphate hydrolases"/>
    <property type="match status" value="1"/>
</dbReference>
<evidence type="ECO:0000256" key="3">
    <source>
        <dbReference type="ARBA" id="ARBA00022840"/>
    </source>
</evidence>
<dbReference type="GO" id="GO:0005524">
    <property type="term" value="F:ATP binding"/>
    <property type="evidence" value="ECO:0007669"/>
    <property type="project" value="UniProtKB-KW"/>
</dbReference>
<dbReference type="PANTHER" id="PTHR42794">
    <property type="entry name" value="HEMIN IMPORT ATP-BINDING PROTEIN HMUV"/>
    <property type="match status" value="1"/>
</dbReference>
<keyword evidence="2" id="KW-0547">Nucleotide-binding</keyword>
<dbReference type="InterPro" id="IPR027417">
    <property type="entry name" value="P-loop_NTPase"/>
</dbReference>
<dbReference type="Pfam" id="PF00005">
    <property type="entry name" value="ABC_tran"/>
    <property type="match status" value="1"/>
</dbReference>
<feature type="domain" description="ABC transporter" evidence="5">
    <location>
        <begin position="4"/>
        <end position="237"/>
    </location>
</feature>
<dbReference type="SMART" id="SM00382">
    <property type="entry name" value="AAA"/>
    <property type="match status" value="1"/>
</dbReference>
<organism evidence="6">
    <name type="scientific">Ignisphaera aggregans</name>
    <dbReference type="NCBI Taxonomy" id="334771"/>
    <lineage>
        <taxon>Archaea</taxon>
        <taxon>Thermoproteota</taxon>
        <taxon>Thermoprotei</taxon>
        <taxon>Desulfurococcales</taxon>
        <taxon>Desulfurococcaceae</taxon>
        <taxon>Ignisphaera</taxon>
    </lineage>
</organism>
<reference evidence="6" key="1">
    <citation type="journal article" date="2020" name="mSystems">
        <title>Genome- and Community-Level Interaction Insights into Carbon Utilization and Element Cycling Functions of Hydrothermarchaeota in Hydrothermal Sediment.</title>
        <authorList>
            <person name="Zhou Z."/>
            <person name="Liu Y."/>
            <person name="Xu W."/>
            <person name="Pan J."/>
            <person name="Luo Z.H."/>
            <person name="Li M."/>
        </authorList>
    </citation>
    <scope>NUCLEOTIDE SEQUENCE [LARGE SCALE GENOMIC DNA]</scope>
    <source>
        <strain evidence="6">SpSt-1121</strain>
    </source>
</reference>
<evidence type="ECO:0000256" key="4">
    <source>
        <dbReference type="ARBA" id="ARBA00022967"/>
    </source>
</evidence>
<dbReference type="FunFam" id="3.40.50.300:FF:000134">
    <property type="entry name" value="Iron-enterobactin ABC transporter ATP-binding protein"/>
    <property type="match status" value="1"/>
</dbReference>
<name>A0A7C5XLE6_9CREN</name>
<evidence type="ECO:0000256" key="2">
    <source>
        <dbReference type="ARBA" id="ARBA00022741"/>
    </source>
</evidence>
<dbReference type="EMBL" id="DRZI01000002">
    <property type="protein sequence ID" value="HHP81028.1"/>
    <property type="molecule type" value="Genomic_DNA"/>
</dbReference>
<evidence type="ECO:0000259" key="5">
    <source>
        <dbReference type="PROSITE" id="PS50893"/>
    </source>
</evidence>
<gene>
    <name evidence="6" type="ORF">ENM84_00030</name>
</gene>
<dbReference type="PANTHER" id="PTHR42794:SF1">
    <property type="entry name" value="HEMIN IMPORT ATP-BINDING PROTEIN HMUV"/>
    <property type="match status" value="1"/>
</dbReference>
<dbReference type="PROSITE" id="PS50893">
    <property type="entry name" value="ABC_TRANSPORTER_2"/>
    <property type="match status" value="1"/>
</dbReference>
<dbReference type="CDD" id="cd03214">
    <property type="entry name" value="ABC_Iron-Siderophores_B12_Hemin"/>
    <property type="match status" value="1"/>
</dbReference>
<comment type="caution">
    <text evidence="6">The sequence shown here is derived from an EMBL/GenBank/DDBJ whole genome shotgun (WGS) entry which is preliminary data.</text>
</comment>
<dbReference type="GO" id="GO:0016887">
    <property type="term" value="F:ATP hydrolysis activity"/>
    <property type="evidence" value="ECO:0007669"/>
    <property type="project" value="InterPro"/>
</dbReference>
<dbReference type="AlphaFoldDB" id="A0A7C5XLE6"/>
<sequence length="252" mass="28433">MAIIKIDNIHVYYDSLKVLEGVSIEINEGDIVSVLGPNGSGKTTLLKTLDAILKPYKGSIYIDMKNILDVPRRELAKIIGYVPQTIAFYPGLKVIDFVITGRRPYIEFSPTKKDFEIIYKVLKEVDIEHLADRYLSQLSGGELQRVLIARALAAQPKILLLDEPTSNLDIRYQIEVLELIKRLSRENTTVVMAIHDLTQAYRYSDKVILLKNGKIFSMGRPEDVLIPKNIEMVYGVKVTVLSSEKAVIPTMV</sequence>
<evidence type="ECO:0000256" key="1">
    <source>
        <dbReference type="ARBA" id="ARBA00022448"/>
    </source>
</evidence>
<dbReference type="InterPro" id="IPR017871">
    <property type="entry name" value="ABC_transporter-like_CS"/>
</dbReference>
<dbReference type="InterPro" id="IPR003593">
    <property type="entry name" value="AAA+_ATPase"/>
</dbReference>
<dbReference type="InterPro" id="IPR003439">
    <property type="entry name" value="ABC_transporter-like_ATP-bd"/>
</dbReference>
<dbReference type="PROSITE" id="PS00211">
    <property type="entry name" value="ABC_TRANSPORTER_1"/>
    <property type="match status" value="1"/>
</dbReference>
<proteinExistence type="predicted"/>
<evidence type="ECO:0000313" key="6">
    <source>
        <dbReference type="EMBL" id="HHP81028.1"/>
    </source>
</evidence>
<keyword evidence="1" id="KW-0813">Transport</keyword>
<keyword evidence="3 6" id="KW-0067">ATP-binding</keyword>